<name>A0A5P6VU11_PSEXY</name>
<proteinExistence type="predicted"/>
<dbReference type="OrthoDB" id="996097at2"/>
<dbReference type="RefSeq" id="WP_151625544.1">
    <property type="nucleotide sequence ID" value="NZ_CP043028.1"/>
</dbReference>
<dbReference type="Proteomes" id="UP000327030">
    <property type="component" value="Chromosome 1"/>
</dbReference>
<dbReference type="AlphaFoldDB" id="A0A5P6VU11"/>
<protein>
    <submittedName>
        <fullName evidence="2">Uncharacterized protein</fullName>
    </submittedName>
</protein>
<keyword evidence="1" id="KW-1133">Transmembrane helix</keyword>
<dbReference type="EMBL" id="CP043028">
    <property type="protein sequence ID" value="QFJ56126.1"/>
    <property type="molecule type" value="Genomic_DNA"/>
</dbReference>
<evidence type="ECO:0000313" key="2">
    <source>
        <dbReference type="EMBL" id="QFJ56126.1"/>
    </source>
</evidence>
<accession>A0A5P6VU11</accession>
<dbReference type="KEGG" id="pxv:FXF36_15150"/>
<evidence type="ECO:0000313" key="3">
    <source>
        <dbReference type="Proteomes" id="UP000327030"/>
    </source>
</evidence>
<organism evidence="2 3">
    <name type="scientific">Pseudobutyrivibrio xylanivorans</name>
    <dbReference type="NCBI Taxonomy" id="185007"/>
    <lineage>
        <taxon>Bacteria</taxon>
        <taxon>Bacillati</taxon>
        <taxon>Bacillota</taxon>
        <taxon>Clostridia</taxon>
        <taxon>Lachnospirales</taxon>
        <taxon>Lachnospiraceae</taxon>
        <taxon>Pseudobutyrivibrio</taxon>
    </lineage>
</organism>
<reference evidence="3" key="1">
    <citation type="submission" date="2019-08" db="EMBL/GenBank/DDBJ databases">
        <title>Complete Genome Sequence of the Polysaccharide-Degrading Rumen Bacterium Pseudobutyrivibrio xylanivorans MA3014.</title>
        <authorList>
            <person name="Palevich N."/>
            <person name="Maclean P.H."/>
            <person name="Kelly W.J."/>
            <person name="Leahy S.C."/>
            <person name="Rakonjac J."/>
            <person name="Attwood G.T."/>
        </authorList>
    </citation>
    <scope>NUCLEOTIDE SEQUENCE [LARGE SCALE GENOMIC DNA]</scope>
    <source>
        <strain evidence="3">MA3014</strain>
    </source>
</reference>
<feature type="transmembrane region" description="Helical" evidence="1">
    <location>
        <begin position="7"/>
        <end position="29"/>
    </location>
</feature>
<gene>
    <name evidence="2" type="ORF">FXF36_15150</name>
</gene>
<evidence type="ECO:0000256" key="1">
    <source>
        <dbReference type="SAM" id="Phobius"/>
    </source>
</evidence>
<sequence>MVKSRNWLIGLLIVVVVILSMVATVIIYIDPYFHYHKPNENLYYDLNNERSQNDGIIRHFNYDGMIIGTSMAENFKTSEAEELWGGTFIKVPFAGGTYKEQNDNIAKAIEYNPDLKVVIRPLDYAYLMDDKDRVRNDLGSYPEYLYDNNPFNDVKYIFNKQILFDICLPMLDNARAGVAGGVTSFDEYANWMEDAQFGAAVVLGDRTEYKQPETIQPFVDEVKEMVEANITQNVTELAKAHPEVQFYYYLTPYSVAWWGSQMELGTVDRWLAVEQYAIELMLECDNIHLYSFNNEFDITSNLDNYSDECHHGDWMNSQILAWLFSGTDQLTQDNYKDYLSVESNYYRYFDYQGILTNR</sequence>
<keyword evidence="1" id="KW-0472">Membrane</keyword>
<keyword evidence="1" id="KW-0812">Transmembrane</keyword>